<evidence type="ECO:0000313" key="1">
    <source>
        <dbReference type="EMBL" id="KAJ8066718.1"/>
    </source>
</evidence>
<reference evidence="1" key="1">
    <citation type="submission" date="2022-11" db="EMBL/GenBank/DDBJ databases">
        <title>Genome Resource of Sclerotinia nivalis Strain SnTB1, a Plant Pathogen Isolated from American Ginseng.</title>
        <authorList>
            <person name="Fan S."/>
        </authorList>
    </citation>
    <scope>NUCLEOTIDE SEQUENCE</scope>
    <source>
        <strain evidence="1">SnTB1</strain>
    </source>
</reference>
<comment type="caution">
    <text evidence="1">The sequence shown here is derived from an EMBL/GenBank/DDBJ whole genome shotgun (WGS) entry which is preliminary data.</text>
</comment>
<name>A0A9X0AT81_9HELO</name>
<sequence length="135" mass="15638">MKKAKASLPFHIFYIFRLEENLNVQFHPFQTINGMMNKLRKRNSHRSEWKEGREVRKGGRKGYHHVYNSMKAKARPSGGPSSALCKEFLHKSAFVPHRPHRPHRSPQSKLCFTNNRTSSCFGPVCILNATIVLKH</sequence>
<protein>
    <submittedName>
        <fullName evidence="1">Uncharacterized protein</fullName>
    </submittedName>
</protein>
<proteinExistence type="predicted"/>
<accession>A0A9X0AT81</accession>
<dbReference type="AlphaFoldDB" id="A0A9X0AT81"/>
<evidence type="ECO:0000313" key="2">
    <source>
        <dbReference type="Proteomes" id="UP001152300"/>
    </source>
</evidence>
<gene>
    <name evidence="1" type="ORF">OCU04_004111</name>
</gene>
<dbReference type="EMBL" id="JAPEIS010000004">
    <property type="protein sequence ID" value="KAJ8066718.1"/>
    <property type="molecule type" value="Genomic_DNA"/>
</dbReference>
<keyword evidence="2" id="KW-1185">Reference proteome</keyword>
<organism evidence="1 2">
    <name type="scientific">Sclerotinia nivalis</name>
    <dbReference type="NCBI Taxonomy" id="352851"/>
    <lineage>
        <taxon>Eukaryota</taxon>
        <taxon>Fungi</taxon>
        <taxon>Dikarya</taxon>
        <taxon>Ascomycota</taxon>
        <taxon>Pezizomycotina</taxon>
        <taxon>Leotiomycetes</taxon>
        <taxon>Helotiales</taxon>
        <taxon>Sclerotiniaceae</taxon>
        <taxon>Sclerotinia</taxon>
    </lineage>
</organism>
<dbReference type="Proteomes" id="UP001152300">
    <property type="component" value="Unassembled WGS sequence"/>
</dbReference>